<evidence type="ECO:0000313" key="1">
    <source>
        <dbReference type="EMBL" id="PSR34919.1"/>
    </source>
</evidence>
<evidence type="ECO:0000313" key="2">
    <source>
        <dbReference type="Proteomes" id="UP000242972"/>
    </source>
</evidence>
<reference evidence="1 2" key="1">
    <citation type="journal article" date="2014" name="BMC Genomics">
        <title>Comparison of environmental and isolate Sulfobacillus genomes reveals diverse carbon, sulfur, nitrogen, and hydrogen metabolisms.</title>
        <authorList>
            <person name="Justice N.B."/>
            <person name="Norman A."/>
            <person name="Brown C.T."/>
            <person name="Singh A."/>
            <person name="Thomas B.C."/>
            <person name="Banfield J.F."/>
        </authorList>
    </citation>
    <scope>NUCLEOTIDE SEQUENCE [LARGE SCALE GENOMIC DNA]</scope>
    <source>
        <strain evidence="1">AMDSBA4</strain>
    </source>
</reference>
<comment type="caution">
    <text evidence="1">The sequence shown here is derived from an EMBL/GenBank/DDBJ whole genome shotgun (WGS) entry which is preliminary data.</text>
</comment>
<protein>
    <submittedName>
        <fullName evidence="1">Uncharacterized protein</fullName>
    </submittedName>
</protein>
<dbReference type="AlphaFoldDB" id="A0A2T2XKA3"/>
<organism evidence="1 2">
    <name type="scientific">Sulfobacillus benefaciens</name>
    <dbReference type="NCBI Taxonomy" id="453960"/>
    <lineage>
        <taxon>Bacteria</taxon>
        <taxon>Bacillati</taxon>
        <taxon>Bacillota</taxon>
        <taxon>Clostridia</taxon>
        <taxon>Eubacteriales</taxon>
        <taxon>Clostridiales Family XVII. Incertae Sedis</taxon>
        <taxon>Sulfobacillus</taxon>
    </lineage>
</organism>
<dbReference type="Proteomes" id="UP000242972">
    <property type="component" value="Unassembled WGS sequence"/>
</dbReference>
<dbReference type="EMBL" id="PXYW01000005">
    <property type="protein sequence ID" value="PSR34919.1"/>
    <property type="molecule type" value="Genomic_DNA"/>
</dbReference>
<accession>A0A2T2XKA3</accession>
<name>A0A2T2XKA3_9FIRM</name>
<sequence>MSFLTTLVASLWATIIPLHSLAASRGSMLPSYATVQHLNPDVADYKKLSNWTPGMGYHEGHLAPSLVLMINNHDQVVGMEQSFPSTLPYQSWMDPKTTEYNAGRASYSQHLMFVPPDQITPTMSASLPSDLKSFDQFKAVNTKKVIPYFQIKKFRPGVGSVWGPDGPALRIILSRHERVVGGIMAVPAKYGWNPWYDQKAGYPVQDPILGSVYTQTIYFVPRTTLH</sequence>
<proteinExistence type="predicted"/>
<gene>
    <name evidence="1" type="ORF">C7B46_03125</name>
</gene>